<dbReference type="CDD" id="cd03035">
    <property type="entry name" value="ArsC_Yffb"/>
    <property type="match status" value="1"/>
</dbReference>
<reference evidence="3 4" key="1">
    <citation type="submission" date="2021-03" db="EMBL/GenBank/DDBJ databases">
        <title>The complete genome sequence of Acetobacter suratthaniensis TBRC 1719.</title>
        <authorList>
            <person name="Charoenyingcharoen P."/>
            <person name="Yukphan P."/>
        </authorList>
    </citation>
    <scope>NUCLEOTIDE SEQUENCE [LARGE SCALE GENOMIC DNA]</scope>
    <source>
        <strain evidence="3 4">TBRC 1719</strain>
    </source>
</reference>
<gene>
    <name evidence="3" type="ORF">J2D75_05805</name>
</gene>
<dbReference type="PANTHER" id="PTHR30041:SF8">
    <property type="entry name" value="PROTEIN YFFB"/>
    <property type="match status" value="1"/>
</dbReference>
<comment type="caution">
    <text evidence="3">The sequence shown here is derived from an EMBL/GenBank/DDBJ whole genome shotgun (WGS) entry which is preliminary data.</text>
</comment>
<dbReference type="NCBIfam" id="NF008107">
    <property type="entry name" value="PRK10853.1"/>
    <property type="match status" value="1"/>
</dbReference>
<evidence type="ECO:0000256" key="1">
    <source>
        <dbReference type="ARBA" id="ARBA00007198"/>
    </source>
</evidence>
<dbReference type="Gene3D" id="3.40.30.10">
    <property type="entry name" value="Glutaredoxin"/>
    <property type="match status" value="1"/>
</dbReference>
<dbReference type="InterPro" id="IPR006504">
    <property type="entry name" value="Tscrpt_reg_Spx/MgsR"/>
</dbReference>
<evidence type="ECO:0000313" key="4">
    <source>
        <dbReference type="Proteomes" id="UP000664399"/>
    </source>
</evidence>
<dbReference type="SUPFAM" id="SSF52833">
    <property type="entry name" value="Thioredoxin-like"/>
    <property type="match status" value="1"/>
</dbReference>
<comment type="similarity">
    <text evidence="1 2">Belongs to the ArsC family.</text>
</comment>
<dbReference type="EMBL" id="JAFVMG010000004">
    <property type="protein sequence ID" value="MBO1327991.1"/>
    <property type="molecule type" value="Genomic_DNA"/>
</dbReference>
<accession>A0ABS3LLA8</accession>
<dbReference type="RefSeq" id="WP_207853837.1">
    <property type="nucleotide sequence ID" value="NZ_JAFVMG010000004.1"/>
</dbReference>
<evidence type="ECO:0000256" key="2">
    <source>
        <dbReference type="PROSITE-ProRule" id="PRU01282"/>
    </source>
</evidence>
<dbReference type="NCBIfam" id="TIGR01617">
    <property type="entry name" value="arsC_related"/>
    <property type="match status" value="1"/>
</dbReference>
<evidence type="ECO:0000313" key="3">
    <source>
        <dbReference type="EMBL" id="MBO1327991.1"/>
    </source>
</evidence>
<keyword evidence="4" id="KW-1185">Reference proteome</keyword>
<dbReference type="Pfam" id="PF03960">
    <property type="entry name" value="ArsC"/>
    <property type="match status" value="1"/>
</dbReference>
<dbReference type="PANTHER" id="PTHR30041">
    <property type="entry name" value="ARSENATE REDUCTASE"/>
    <property type="match status" value="1"/>
</dbReference>
<proteinExistence type="inferred from homology"/>
<dbReference type="Proteomes" id="UP000664399">
    <property type="component" value="Unassembled WGS sequence"/>
</dbReference>
<dbReference type="InterPro" id="IPR006660">
    <property type="entry name" value="Arsenate_reductase-like"/>
</dbReference>
<dbReference type="InterPro" id="IPR036249">
    <property type="entry name" value="Thioredoxin-like_sf"/>
</dbReference>
<organism evidence="3 4">
    <name type="scientific">Acetobacter suratthaniensis</name>
    <dbReference type="NCBI Taxonomy" id="1502841"/>
    <lineage>
        <taxon>Bacteria</taxon>
        <taxon>Pseudomonadati</taxon>
        <taxon>Pseudomonadota</taxon>
        <taxon>Alphaproteobacteria</taxon>
        <taxon>Acetobacterales</taxon>
        <taxon>Acetobacteraceae</taxon>
        <taxon>Acetobacter</taxon>
    </lineage>
</organism>
<dbReference type="PROSITE" id="PS51353">
    <property type="entry name" value="ARSC"/>
    <property type="match status" value="1"/>
</dbReference>
<protein>
    <submittedName>
        <fullName evidence="3">ArsC family reductase</fullName>
    </submittedName>
</protein>
<name>A0ABS3LLA8_9PROT</name>
<sequence length="119" mass="13589">MGAQAILYGIKNCDTVRKARQWLESQGVSYVFHDYRVDGMAGVSLERWVDALGWEVLLNRASTTFRGLDPADKVDLDPVRATELMKAHPTLIKRPVVEWADRILVGFKPEHYAELFDKK</sequence>